<dbReference type="PATRIC" id="fig|1036673.3.peg.3436"/>
<dbReference type="KEGG" id="pms:KNP414_03745"/>
<organism evidence="2 3">
    <name type="scientific">Paenibacillus mucilaginosus (strain KNP414)</name>
    <dbReference type="NCBI Taxonomy" id="1036673"/>
    <lineage>
        <taxon>Bacteria</taxon>
        <taxon>Bacillati</taxon>
        <taxon>Bacillota</taxon>
        <taxon>Bacilli</taxon>
        <taxon>Bacillales</taxon>
        <taxon>Paenibacillaceae</taxon>
        <taxon>Paenibacillus</taxon>
    </lineage>
</organism>
<reference evidence="3" key="1">
    <citation type="submission" date="2011-06" db="EMBL/GenBank/DDBJ databases">
        <title>Complete genome sequence of Paenibacillus mucilaginosus KNP414.</title>
        <authorList>
            <person name="Wang J."/>
            <person name="Hu S."/>
            <person name="Hu X."/>
            <person name="Zhang B."/>
            <person name="Dong D."/>
            <person name="Zhang S."/>
            <person name="Zhao K."/>
            <person name="Wu D."/>
        </authorList>
    </citation>
    <scope>NUCLEOTIDE SEQUENCE [LARGE SCALE GENOMIC DNA]</scope>
    <source>
        <strain evidence="3">KNP414</strain>
    </source>
</reference>
<dbReference type="HOGENOM" id="CLU_3330970_0_0_9"/>
<keyword evidence="1" id="KW-0472">Membrane</keyword>
<gene>
    <name evidence="2" type="ordered locus">KNP414_03745</name>
</gene>
<protein>
    <submittedName>
        <fullName evidence="2">Uncharacterized protein</fullName>
    </submittedName>
</protein>
<evidence type="ECO:0000256" key="1">
    <source>
        <dbReference type="SAM" id="Phobius"/>
    </source>
</evidence>
<sequence>MRTISTFHLGILWGVLLSLPLWAAIIGWFRLIWSLLAG</sequence>
<dbReference type="EMBL" id="CP002869">
    <property type="protein sequence ID" value="AEI42284.1"/>
    <property type="molecule type" value="Genomic_DNA"/>
</dbReference>
<evidence type="ECO:0000313" key="3">
    <source>
        <dbReference type="Proteomes" id="UP000006620"/>
    </source>
</evidence>
<accession>F8FHH6</accession>
<evidence type="ECO:0000313" key="2">
    <source>
        <dbReference type="EMBL" id="AEI42284.1"/>
    </source>
</evidence>
<name>F8FHH6_PAEMK</name>
<feature type="transmembrane region" description="Helical" evidence="1">
    <location>
        <begin position="12"/>
        <end position="33"/>
    </location>
</feature>
<dbReference type="AlphaFoldDB" id="F8FHH6"/>
<proteinExistence type="predicted"/>
<dbReference type="Proteomes" id="UP000006620">
    <property type="component" value="Chromosome"/>
</dbReference>
<reference evidence="2 3" key="2">
    <citation type="journal article" date="2013" name="Genome Announc.">
        <title>Genome Sequence of Growth-Improving Paenibacillus mucilaginosus Strain KNP414.</title>
        <authorList>
            <person name="Lu J.J."/>
            <person name="Wang J.F."/>
            <person name="Hu X.F."/>
        </authorList>
    </citation>
    <scope>NUCLEOTIDE SEQUENCE [LARGE SCALE GENOMIC DNA]</scope>
    <source>
        <strain evidence="2 3">KNP414</strain>
    </source>
</reference>
<keyword evidence="1" id="KW-0812">Transmembrane</keyword>
<keyword evidence="1" id="KW-1133">Transmembrane helix</keyword>